<reference evidence="9 10" key="1">
    <citation type="submission" date="2025-05" db="UniProtKB">
        <authorList>
            <consortium name="RefSeq"/>
        </authorList>
    </citation>
    <scope>IDENTIFICATION</scope>
</reference>
<evidence type="ECO:0000313" key="13">
    <source>
        <dbReference type="RefSeq" id="XP_035825233.1"/>
    </source>
</evidence>
<evidence type="ECO:0000256" key="7">
    <source>
        <dbReference type="SAM" id="Phobius"/>
    </source>
</evidence>
<dbReference type="RefSeq" id="XP_035825190.1">
    <property type="nucleotide sequence ID" value="XM_035969297.1"/>
</dbReference>
<keyword evidence="5 7" id="KW-0472">Membrane</keyword>
<evidence type="ECO:0000313" key="12">
    <source>
        <dbReference type="RefSeq" id="XP_035825210.1"/>
    </source>
</evidence>
<feature type="transmembrane region" description="Helical" evidence="7">
    <location>
        <begin position="7"/>
        <end position="30"/>
    </location>
</feature>
<evidence type="ECO:0000256" key="4">
    <source>
        <dbReference type="ARBA" id="ARBA00022989"/>
    </source>
</evidence>
<organism evidence="8 11">
    <name type="scientific">Aplysia californica</name>
    <name type="common">California sea hare</name>
    <dbReference type="NCBI Taxonomy" id="6500"/>
    <lineage>
        <taxon>Eukaryota</taxon>
        <taxon>Metazoa</taxon>
        <taxon>Spiralia</taxon>
        <taxon>Lophotrochozoa</taxon>
        <taxon>Mollusca</taxon>
        <taxon>Gastropoda</taxon>
        <taxon>Heterobranchia</taxon>
        <taxon>Euthyneura</taxon>
        <taxon>Tectipleura</taxon>
        <taxon>Aplysiida</taxon>
        <taxon>Aplysioidea</taxon>
        <taxon>Aplysiidae</taxon>
        <taxon>Aplysia</taxon>
    </lineage>
</organism>
<dbReference type="RefSeq" id="XP_035825210.1">
    <property type="nucleotide sequence ID" value="XM_035969317.1"/>
</dbReference>
<name>A0ABM1VRZ8_APLCA</name>
<dbReference type="GeneID" id="101860211"/>
<dbReference type="Proteomes" id="UP000694888">
    <property type="component" value="Unplaced"/>
</dbReference>
<dbReference type="InterPro" id="IPR038213">
    <property type="entry name" value="IFI6/IFI27-like_sf"/>
</dbReference>
<evidence type="ECO:0000313" key="11">
    <source>
        <dbReference type="RefSeq" id="XP_035825190.1"/>
    </source>
</evidence>
<evidence type="ECO:0000256" key="1">
    <source>
        <dbReference type="ARBA" id="ARBA00004141"/>
    </source>
</evidence>
<keyword evidence="8" id="KW-1185">Reference proteome</keyword>
<keyword evidence="3 7" id="KW-0812">Transmembrane</keyword>
<feature type="compositionally biased region" description="Basic residues" evidence="6">
    <location>
        <begin position="138"/>
        <end position="151"/>
    </location>
</feature>
<dbReference type="RefSeq" id="XP_005088893.1">
    <property type="nucleotide sequence ID" value="XM_005088836.3"/>
</dbReference>
<evidence type="ECO:0000256" key="2">
    <source>
        <dbReference type="ARBA" id="ARBA00007262"/>
    </source>
</evidence>
<sequence length="178" mass="20085">MSETRSFFWRILVPALVMGVACIFLAPLVVDFVGFRKEGIAKKSLASFLQGTAVKANFGTSVISQLQRAGVKGFGNLTLCFIGLVGAAWTYINLLLFYRLTDMWRNRNQNVLHDHGSSDGEGTEVTREMTEEYDNTRVRQRTVTRERKLRNDRRDEDSVPEDADATERKETANDNGSD</sequence>
<evidence type="ECO:0000313" key="9">
    <source>
        <dbReference type="RefSeq" id="XP_005088893.1"/>
    </source>
</evidence>
<gene>
    <name evidence="9 10 11 12 13" type="primary">LOC101860211</name>
</gene>
<dbReference type="Gene3D" id="6.10.110.10">
    <property type="match status" value="1"/>
</dbReference>
<evidence type="ECO:0000313" key="10">
    <source>
        <dbReference type="RefSeq" id="XP_005088894.1"/>
    </source>
</evidence>
<dbReference type="RefSeq" id="XP_035825233.1">
    <property type="nucleotide sequence ID" value="XM_035969340.1"/>
</dbReference>
<comment type="similarity">
    <text evidence="2">Belongs to the IFI6/IFI27 family.</text>
</comment>
<protein>
    <submittedName>
        <fullName evidence="9 10">Uncharacterized protein LOC101860211</fullName>
    </submittedName>
</protein>
<dbReference type="Pfam" id="PF06140">
    <property type="entry name" value="Ifi-6-16"/>
    <property type="match status" value="1"/>
</dbReference>
<dbReference type="RefSeq" id="XP_005088894.1">
    <property type="nucleotide sequence ID" value="XM_005088837.3"/>
</dbReference>
<comment type="subcellular location">
    <subcellularLocation>
        <location evidence="1">Membrane</location>
        <topology evidence="1">Multi-pass membrane protein</topology>
    </subcellularLocation>
</comment>
<evidence type="ECO:0000313" key="8">
    <source>
        <dbReference type="Proteomes" id="UP000694888"/>
    </source>
</evidence>
<evidence type="ECO:0000256" key="5">
    <source>
        <dbReference type="ARBA" id="ARBA00023136"/>
    </source>
</evidence>
<feature type="region of interest" description="Disordered" evidence="6">
    <location>
        <begin position="110"/>
        <end position="178"/>
    </location>
</feature>
<evidence type="ECO:0000256" key="3">
    <source>
        <dbReference type="ARBA" id="ARBA00022692"/>
    </source>
</evidence>
<dbReference type="PROSITE" id="PS51257">
    <property type="entry name" value="PROKAR_LIPOPROTEIN"/>
    <property type="match status" value="1"/>
</dbReference>
<dbReference type="InterPro" id="IPR009311">
    <property type="entry name" value="IFI6/IFI27-like"/>
</dbReference>
<accession>A0ABM1VRZ8</accession>
<feature type="transmembrane region" description="Helical" evidence="7">
    <location>
        <begin position="74"/>
        <end position="98"/>
    </location>
</feature>
<proteinExistence type="inferred from homology"/>
<keyword evidence="4 7" id="KW-1133">Transmembrane helix</keyword>
<feature type="compositionally biased region" description="Basic and acidic residues" evidence="6">
    <location>
        <begin position="112"/>
        <end position="137"/>
    </location>
</feature>
<evidence type="ECO:0000256" key="6">
    <source>
        <dbReference type="SAM" id="MobiDB-lite"/>
    </source>
</evidence>